<reference evidence="2" key="1">
    <citation type="submission" date="2022-07" db="EMBL/GenBank/DDBJ databases">
        <authorList>
            <person name="Macas J."/>
            <person name="Novak P."/>
            <person name="Neumann P."/>
        </authorList>
    </citation>
    <scope>NUCLEOTIDE SEQUENCE</scope>
</reference>
<organism evidence="2 3">
    <name type="scientific">Cuscuta epithymum</name>
    <dbReference type="NCBI Taxonomy" id="186058"/>
    <lineage>
        <taxon>Eukaryota</taxon>
        <taxon>Viridiplantae</taxon>
        <taxon>Streptophyta</taxon>
        <taxon>Embryophyta</taxon>
        <taxon>Tracheophyta</taxon>
        <taxon>Spermatophyta</taxon>
        <taxon>Magnoliopsida</taxon>
        <taxon>eudicotyledons</taxon>
        <taxon>Gunneridae</taxon>
        <taxon>Pentapetalae</taxon>
        <taxon>asterids</taxon>
        <taxon>lamiids</taxon>
        <taxon>Solanales</taxon>
        <taxon>Convolvulaceae</taxon>
        <taxon>Cuscuteae</taxon>
        <taxon>Cuscuta</taxon>
        <taxon>Cuscuta subgen. Cuscuta</taxon>
    </lineage>
</organism>
<dbReference type="Proteomes" id="UP001152523">
    <property type="component" value="Unassembled WGS sequence"/>
</dbReference>
<feature type="region of interest" description="Disordered" evidence="1">
    <location>
        <begin position="104"/>
        <end position="129"/>
    </location>
</feature>
<evidence type="ECO:0000313" key="2">
    <source>
        <dbReference type="EMBL" id="CAH9097440.1"/>
    </source>
</evidence>
<dbReference type="EMBL" id="CAMAPF010000093">
    <property type="protein sequence ID" value="CAH9097440.1"/>
    <property type="molecule type" value="Genomic_DNA"/>
</dbReference>
<accession>A0AAV0DBA4</accession>
<evidence type="ECO:0000256" key="1">
    <source>
        <dbReference type="SAM" id="MobiDB-lite"/>
    </source>
</evidence>
<dbReference type="AlphaFoldDB" id="A0AAV0DBA4"/>
<gene>
    <name evidence="2" type="ORF">CEPIT_LOCUS14063</name>
</gene>
<name>A0AAV0DBA4_9ASTE</name>
<comment type="caution">
    <text evidence="2">The sequence shown here is derived from an EMBL/GenBank/DDBJ whole genome shotgun (WGS) entry which is preliminary data.</text>
</comment>
<sequence>MQGGRAVDAYKNSPEFVSDHEAYINAHLNDISKHWLSTPDGREKLALESYISYQIGIYATQQKIYPILRDKAGTSCITDWGLPLEVHNPEIPVANTPLDYIPFDKLPTDEELGGPPSETDHTSSTASVP</sequence>
<protein>
    <submittedName>
        <fullName evidence="2">Uncharacterized protein</fullName>
    </submittedName>
</protein>
<evidence type="ECO:0000313" key="3">
    <source>
        <dbReference type="Proteomes" id="UP001152523"/>
    </source>
</evidence>
<keyword evidence="3" id="KW-1185">Reference proteome</keyword>
<proteinExistence type="predicted"/>